<reference evidence="2" key="2">
    <citation type="submission" date="2012-08" db="EMBL/GenBank/DDBJ databases">
        <title>Whole-genome sequence of Nocardiopsis alba strain ATCC BAA-2165 associated with honeybees.</title>
        <authorList>
            <person name="Qiao J."/>
            <person name="Chen L."/>
            <person name="Li Y."/>
            <person name="Wang J."/>
            <person name="Zhang W."/>
            <person name="Chen S."/>
        </authorList>
    </citation>
    <scope>NUCLEOTIDE SEQUENCE [LARGE SCALE GENOMIC DNA]</scope>
    <source>
        <strain evidence="2">ATCC BAA-2165 / BE74</strain>
    </source>
</reference>
<dbReference type="AlphaFoldDB" id="J7LF43"/>
<dbReference type="InterPro" id="IPR016155">
    <property type="entry name" value="Mopterin_synth/thiamin_S_b"/>
</dbReference>
<dbReference type="InterPro" id="IPR003749">
    <property type="entry name" value="ThiS/MoaD-like"/>
</dbReference>
<accession>J7LF43</accession>
<protein>
    <submittedName>
        <fullName evidence="1">ThiS family protein</fullName>
    </submittedName>
</protein>
<dbReference type="Pfam" id="PF02597">
    <property type="entry name" value="ThiS"/>
    <property type="match status" value="1"/>
</dbReference>
<sequence length="100" mass="10769">MVEYVASEDTKDNQQMAKCTIRYWASAKEAAGTAEDTVDVGTLEAALEAARRLHPDDRFLRVLGASSLLVDEKPVGRREHGGIVVEDGTVIEVLPPFAGG</sequence>
<dbReference type="Proteomes" id="UP000003779">
    <property type="component" value="Chromosome"/>
</dbReference>
<proteinExistence type="predicted"/>
<dbReference type="KEGG" id="nal:B005_1556"/>
<dbReference type="STRING" id="1205910.B005_1556"/>
<evidence type="ECO:0000313" key="1">
    <source>
        <dbReference type="EMBL" id="AFR09484.1"/>
    </source>
</evidence>
<name>J7LF43_NOCAA</name>
<dbReference type="EMBL" id="CP003788">
    <property type="protein sequence ID" value="AFR09484.1"/>
    <property type="molecule type" value="Genomic_DNA"/>
</dbReference>
<dbReference type="Gene3D" id="3.10.20.30">
    <property type="match status" value="1"/>
</dbReference>
<gene>
    <name evidence="1" type="ordered locus">B005_1556</name>
</gene>
<dbReference type="InterPro" id="IPR012675">
    <property type="entry name" value="Beta-grasp_dom_sf"/>
</dbReference>
<organism evidence="1 2">
    <name type="scientific">Nocardiopsis alba (strain ATCC BAA-2165 / BE74)</name>
    <dbReference type="NCBI Taxonomy" id="1205910"/>
    <lineage>
        <taxon>Bacteria</taxon>
        <taxon>Bacillati</taxon>
        <taxon>Actinomycetota</taxon>
        <taxon>Actinomycetes</taxon>
        <taxon>Streptosporangiales</taxon>
        <taxon>Nocardiopsidaceae</taxon>
        <taxon>Nocardiopsis</taxon>
    </lineage>
</organism>
<dbReference type="SUPFAM" id="SSF54285">
    <property type="entry name" value="MoaD/ThiS"/>
    <property type="match status" value="1"/>
</dbReference>
<dbReference type="HOGENOM" id="CLU_114601_2_1_11"/>
<dbReference type="eggNOG" id="COG1977">
    <property type="taxonomic scope" value="Bacteria"/>
</dbReference>
<evidence type="ECO:0000313" key="2">
    <source>
        <dbReference type="Proteomes" id="UP000003779"/>
    </source>
</evidence>
<dbReference type="PATRIC" id="fig|1205910.3.peg.1473"/>
<reference evidence="1 2" key="1">
    <citation type="journal article" date="2012" name="J. Bacteriol.">
        <title>Whole-Genome Sequence of Nocardiopsis alba Strain ATCC BAA-2165, Associated with Honeybees.</title>
        <authorList>
            <person name="Qiao J."/>
            <person name="Chen L."/>
            <person name="Li Y."/>
            <person name="Wang J."/>
            <person name="Zhang W."/>
            <person name="Chen S."/>
        </authorList>
    </citation>
    <scope>NUCLEOTIDE SEQUENCE [LARGE SCALE GENOMIC DNA]</scope>
    <source>
        <strain evidence="2">ATCC BAA-2165 / BE74</strain>
    </source>
</reference>